<evidence type="ECO:0000313" key="1">
    <source>
        <dbReference type="EMBL" id="MBA0842802.1"/>
    </source>
</evidence>
<accession>A0A7J9K8L5</accession>
<comment type="caution">
    <text evidence="1">The sequence shown here is derived from an EMBL/GenBank/DDBJ whole genome shotgun (WGS) entry which is preliminary data.</text>
</comment>
<name>A0A7J9K8L5_9ROSI</name>
<dbReference type="Proteomes" id="UP000593575">
    <property type="component" value="Unassembled WGS sequence"/>
</dbReference>
<reference evidence="1 2" key="1">
    <citation type="journal article" date="2019" name="Genome Biol. Evol.">
        <title>Insights into the evolution of the New World diploid cottons (Gossypium, subgenus Houzingenia) based on genome sequencing.</title>
        <authorList>
            <person name="Grover C.E."/>
            <person name="Arick M.A. 2nd"/>
            <person name="Thrash A."/>
            <person name="Conover J.L."/>
            <person name="Sanders W.S."/>
            <person name="Peterson D.G."/>
            <person name="Frelichowski J.E."/>
            <person name="Scheffler J.A."/>
            <person name="Scheffler B.E."/>
            <person name="Wendel J.F."/>
        </authorList>
    </citation>
    <scope>NUCLEOTIDE SEQUENCE [LARGE SCALE GENOMIC DNA]</scope>
    <source>
        <strain evidence="1">6</strain>
        <tissue evidence="1">Leaf</tissue>
    </source>
</reference>
<dbReference type="AlphaFoldDB" id="A0A7J9K8L5"/>
<sequence length="120" mass="13564">LGSFKEEHFINGFSRISGIQHPNSVPIQGFCFKELKRVLVNQYMPNGSLGWNFGGDLEFENLKKSCSESGHGALKLGHHLNDPEMPLKPVFISVQYLRETKSELDSPKEMLLPETMERSS</sequence>
<gene>
    <name evidence="1" type="ORF">Goarm_002606</name>
</gene>
<feature type="non-terminal residue" evidence="1">
    <location>
        <position position="1"/>
    </location>
</feature>
<protein>
    <submittedName>
        <fullName evidence="1">Uncharacterized protein</fullName>
    </submittedName>
</protein>
<evidence type="ECO:0000313" key="2">
    <source>
        <dbReference type="Proteomes" id="UP000593575"/>
    </source>
</evidence>
<dbReference type="Gene3D" id="1.10.510.10">
    <property type="entry name" value="Transferase(Phosphotransferase) domain 1"/>
    <property type="match status" value="1"/>
</dbReference>
<organism evidence="1 2">
    <name type="scientific">Gossypium armourianum</name>
    <dbReference type="NCBI Taxonomy" id="34283"/>
    <lineage>
        <taxon>Eukaryota</taxon>
        <taxon>Viridiplantae</taxon>
        <taxon>Streptophyta</taxon>
        <taxon>Embryophyta</taxon>
        <taxon>Tracheophyta</taxon>
        <taxon>Spermatophyta</taxon>
        <taxon>Magnoliopsida</taxon>
        <taxon>eudicotyledons</taxon>
        <taxon>Gunneridae</taxon>
        <taxon>Pentapetalae</taxon>
        <taxon>rosids</taxon>
        <taxon>malvids</taxon>
        <taxon>Malvales</taxon>
        <taxon>Malvaceae</taxon>
        <taxon>Malvoideae</taxon>
        <taxon>Gossypium</taxon>
    </lineage>
</organism>
<dbReference type="EMBL" id="JABFAE010000012">
    <property type="protein sequence ID" value="MBA0842802.1"/>
    <property type="molecule type" value="Genomic_DNA"/>
</dbReference>
<keyword evidence="2" id="KW-1185">Reference proteome</keyword>
<proteinExistence type="predicted"/>